<evidence type="ECO:0000256" key="28">
    <source>
        <dbReference type="RuleBase" id="RU000304"/>
    </source>
</evidence>
<dbReference type="Pfam" id="PF00069">
    <property type="entry name" value="Pkinase"/>
    <property type="match status" value="1"/>
</dbReference>
<evidence type="ECO:0000256" key="14">
    <source>
        <dbReference type="ARBA" id="ARBA00022837"/>
    </source>
</evidence>
<dbReference type="PROSITE" id="PS00018">
    <property type="entry name" value="EF_HAND_1"/>
    <property type="match status" value="3"/>
</dbReference>
<evidence type="ECO:0000256" key="25">
    <source>
        <dbReference type="ARBA" id="ARBA00060437"/>
    </source>
</evidence>
<name>A0A078AEX2_STYLE</name>
<evidence type="ECO:0000256" key="21">
    <source>
        <dbReference type="ARBA" id="ARBA00023288"/>
    </source>
</evidence>
<dbReference type="GO" id="GO:0020005">
    <property type="term" value="C:symbiont-containing vacuole membrane"/>
    <property type="evidence" value="ECO:0007669"/>
    <property type="project" value="UniProtKB-SubCell"/>
</dbReference>
<feature type="domain" description="EF-hand" evidence="30">
    <location>
        <begin position="363"/>
        <end position="398"/>
    </location>
</feature>
<evidence type="ECO:0000256" key="15">
    <source>
        <dbReference type="ARBA" id="ARBA00022840"/>
    </source>
</evidence>
<evidence type="ECO:0000256" key="3">
    <source>
        <dbReference type="ARBA" id="ARBA00004342"/>
    </source>
</evidence>
<dbReference type="CDD" id="cd05117">
    <property type="entry name" value="STKc_CAMK"/>
    <property type="match status" value="1"/>
</dbReference>
<dbReference type="GO" id="GO:0004674">
    <property type="term" value="F:protein serine/threonine kinase activity"/>
    <property type="evidence" value="ECO:0007669"/>
    <property type="project" value="UniProtKB-KW"/>
</dbReference>
<dbReference type="PROSITE" id="PS00107">
    <property type="entry name" value="PROTEIN_KINASE_ATP"/>
    <property type="match status" value="1"/>
</dbReference>
<evidence type="ECO:0000259" key="29">
    <source>
        <dbReference type="PROSITE" id="PS50011"/>
    </source>
</evidence>
<dbReference type="OMA" id="TLHCHEQ"/>
<dbReference type="GO" id="GO:0005524">
    <property type="term" value="F:ATP binding"/>
    <property type="evidence" value="ECO:0007669"/>
    <property type="project" value="UniProtKB-UniRule"/>
</dbReference>
<evidence type="ECO:0000256" key="6">
    <source>
        <dbReference type="ARBA" id="ARBA00022475"/>
    </source>
</evidence>
<dbReference type="InterPro" id="IPR011992">
    <property type="entry name" value="EF-hand-dom_pair"/>
</dbReference>
<dbReference type="SMART" id="SM00054">
    <property type="entry name" value="EFh"/>
    <property type="match status" value="4"/>
</dbReference>
<dbReference type="PROSITE" id="PS50011">
    <property type="entry name" value="PROTEIN_KINASE_DOM"/>
    <property type="match status" value="1"/>
</dbReference>
<sequence>MNTANFITLNTASFKECYKIGKQLGSGAYGEVRLCVHRETGAQRAVKVLKRAQMDQEEEMMLADEISILRELVSSSDLIMDNKLGSSKHYQNICKGGELFDELSSRKKFSERDAALIMHTILMVVNYCHQKNIVHRDLKPENILLEASKDYDQIKIIDFGSATRQIPSKDLPRPRFLDQKVGTPYYIAPEVLKQQYNHLCDLWSCGVIAYVLLCGIPPFNGKSDQEIMKKVKIGKFTFHETLWGTISETAKDFITKLLQYDPEKRMTAEEAIQHKWITLNLTEIIYEQIDQIQAQGALANLKTFRADQKLKQATYTYIVTQLLSKSEKEHLSKIFKAIDIDGDGQLSKDEIMKGYERFFGHNLNMEDVEKIFDCVDLNQNNYIDYSEFLIATMNEKQLLTTEKLATAFKMFDKDASGLISKEEINEVLSYENVLSIETMKEIMKQLDENLDGEITFEKFTQMMKK</sequence>
<dbReference type="InParanoid" id="A0A078AEX2"/>
<dbReference type="Pfam" id="PF13499">
    <property type="entry name" value="EF-hand_7"/>
    <property type="match status" value="2"/>
</dbReference>
<gene>
    <name evidence="31" type="primary">Contig9533.g10193</name>
    <name evidence="31" type="ORF">STYLEM_9058</name>
</gene>
<dbReference type="InterPro" id="IPR018247">
    <property type="entry name" value="EF_Hand_1_Ca_BS"/>
</dbReference>
<dbReference type="FunFam" id="1.10.510.10:FF:000398">
    <property type="entry name" value="Calcium-dependent protein kinase 1"/>
    <property type="match status" value="1"/>
</dbReference>
<dbReference type="InterPro" id="IPR002048">
    <property type="entry name" value="EF_hand_dom"/>
</dbReference>
<evidence type="ECO:0000256" key="22">
    <source>
        <dbReference type="ARBA" id="ARBA00024334"/>
    </source>
</evidence>
<dbReference type="Gene3D" id="1.10.510.10">
    <property type="entry name" value="Transferase(Phosphotransferase) domain 1"/>
    <property type="match status" value="1"/>
</dbReference>
<comment type="catalytic activity">
    <reaction evidence="24">
        <text>L-seryl-[protein] + ATP = O-phospho-L-seryl-[protein] + ADP + H(+)</text>
        <dbReference type="Rhea" id="RHEA:17989"/>
        <dbReference type="Rhea" id="RHEA-COMP:9863"/>
        <dbReference type="Rhea" id="RHEA-COMP:11604"/>
        <dbReference type="ChEBI" id="CHEBI:15378"/>
        <dbReference type="ChEBI" id="CHEBI:29999"/>
        <dbReference type="ChEBI" id="CHEBI:30616"/>
        <dbReference type="ChEBI" id="CHEBI:83421"/>
        <dbReference type="ChEBI" id="CHEBI:456216"/>
        <dbReference type="EC" id="2.7.11.1"/>
    </reaction>
</comment>
<dbReference type="GO" id="GO:0020002">
    <property type="term" value="C:host cell plasma membrane"/>
    <property type="evidence" value="ECO:0007669"/>
    <property type="project" value="UniProtKB-SubCell"/>
</dbReference>
<evidence type="ECO:0000256" key="12">
    <source>
        <dbReference type="ARBA" id="ARBA00022741"/>
    </source>
</evidence>
<evidence type="ECO:0000256" key="9">
    <source>
        <dbReference type="ARBA" id="ARBA00022679"/>
    </source>
</evidence>
<proteinExistence type="inferred from homology"/>
<keyword evidence="19" id="KW-0564">Palmitate</keyword>
<evidence type="ECO:0000256" key="11">
    <source>
        <dbReference type="ARBA" id="ARBA00022737"/>
    </source>
</evidence>
<keyword evidence="20" id="KW-0966">Cell projection</keyword>
<dbReference type="PROSITE" id="PS00108">
    <property type="entry name" value="PROTEIN_KINASE_ST"/>
    <property type="match status" value="1"/>
</dbReference>
<dbReference type="GO" id="GO:0005509">
    <property type="term" value="F:calcium ion binding"/>
    <property type="evidence" value="ECO:0007669"/>
    <property type="project" value="InterPro"/>
</dbReference>
<dbReference type="Gene3D" id="1.10.238.10">
    <property type="entry name" value="EF-hand"/>
    <property type="match status" value="2"/>
</dbReference>
<dbReference type="FunFam" id="1.10.238.10:FF:000585">
    <property type="entry name" value="Calcium-dependent protein kinase-a"/>
    <property type="match status" value="1"/>
</dbReference>
<evidence type="ECO:0000256" key="4">
    <source>
        <dbReference type="ARBA" id="ARBA00004425"/>
    </source>
</evidence>
<feature type="domain" description="Protein kinase" evidence="29">
    <location>
        <begin position="18"/>
        <end position="277"/>
    </location>
</feature>
<evidence type="ECO:0000256" key="2">
    <source>
        <dbReference type="ARBA" id="ARBA00004230"/>
    </source>
</evidence>
<evidence type="ECO:0000256" key="16">
    <source>
        <dbReference type="ARBA" id="ARBA00022846"/>
    </source>
</evidence>
<accession>A0A078AEX2</accession>
<keyword evidence="8 28" id="KW-0723">Serine/threonine-protein kinase</keyword>
<evidence type="ECO:0000256" key="8">
    <source>
        <dbReference type="ARBA" id="ARBA00022527"/>
    </source>
</evidence>
<keyword evidence="12 27" id="KW-0547">Nucleotide-binding</keyword>
<keyword evidence="13 31" id="KW-0418">Kinase</keyword>
<keyword evidence="16" id="KW-0282">Flagellum</keyword>
<dbReference type="InterPro" id="IPR008271">
    <property type="entry name" value="Ser/Thr_kinase_AS"/>
</dbReference>
<keyword evidence="6" id="KW-1003">Cell membrane</keyword>
<evidence type="ECO:0000256" key="18">
    <source>
        <dbReference type="ARBA" id="ARBA00023069"/>
    </source>
</evidence>
<reference evidence="31 32" key="1">
    <citation type="submission" date="2014-06" db="EMBL/GenBank/DDBJ databases">
        <authorList>
            <person name="Swart Estienne"/>
        </authorList>
    </citation>
    <scope>NUCLEOTIDE SEQUENCE [LARGE SCALE GENOMIC DNA]</scope>
    <source>
        <strain evidence="31 32">130c</strain>
    </source>
</reference>
<dbReference type="PANTHER" id="PTHR24349">
    <property type="entry name" value="SERINE/THREONINE-PROTEIN KINASE"/>
    <property type="match status" value="1"/>
</dbReference>
<dbReference type="EC" id="2.7.11.1" evidence="5"/>
<evidence type="ECO:0000256" key="13">
    <source>
        <dbReference type="ARBA" id="ARBA00022777"/>
    </source>
</evidence>
<evidence type="ECO:0000256" key="7">
    <source>
        <dbReference type="ARBA" id="ARBA00022511"/>
    </source>
</evidence>
<evidence type="ECO:0000256" key="23">
    <source>
        <dbReference type="ARBA" id="ARBA00047899"/>
    </source>
</evidence>
<keyword evidence="18" id="KW-0969">Cilium</keyword>
<keyword evidence="32" id="KW-1185">Reference proteome</keyword>
<feature type="domain" description="EF-hand" evidence="30">
    <location>
        <begin position="399"/>
        <end position="434"/>
    </location>
</feature>
<evidence type="ECO:0000313" key="31">
    <source>
        <dbReference type="EMBL" id="CDW80062.1"/>
    </source>
</evidence>
<dbReference type="GO" id="GO:0005886">
    <property type="term" value="C:plasma membrane"/>
    <property type="evidence" value="ECO:0007669"/>
    <property type="project" value="UniProtKB-SubCell"/>
</dbReference>
<dbReference type="Gene3D" id="3.30.200.20">
    <property type="entry name" value="Phosphorylase Kinase, domain 1"/>
    <property type="match status" value="1"/>
</dbReference>
<dbReference type="InterPro" id="IPR000719">
    <property type="entry name" value="Prot_kinase_dom"/>
</dbReference>
<dbReference type="InterPro" id="IPR011009">
    <property type="entry name" value="Kinase-like_dom_sf"/>
</dbReference>
<dbReference type="InterPro" id="IPR017441">
    <property type="entry name" value="Protein_kinase_ATP_BS"/>
</dbReference>
<keyword evidence="7" id="KW-1032">Host cell membrane</keyword>
<feature type="binding site" evidence="27">
    <location>
        <position position="47"/>
    </location>
    <ligand>
        <name>ATP</name>
        <dbReference type="ChEBI" id="CHEBI:30616"/>
    </ligand>
</feature>
<evidence type="ECO:0000256" key="17">
    <source>
        <dbReference type="ARBA" id="ARBA00022870"/>
    </source>
</evidence>
<keyword evidence="15 27" id="KW-0067">ATP-binding</keyword>
<dbReference type="FunCoup" id="A0A078AEX2">
    <property type="interactions" value="7"/>
</dbReference>
<dbReference type="InterPro" id="IPR050205">
    <property type="entry name" value="CDPK_Ser/Thr_kinases"/>
</dbReference>
<evidence type="ECO:0000256" key="19">
    <source>
        <dbReference type="ARBA" id="ARBA00023139"/>
    </source>
</evidence>
<evidence type="ECO:0000256" key="27">
    <source>
        <dbReference type="PROSITE-ProRule" id="PRU10141"/>
    </source>
</evidence>
<evidence type="ECO:0000256" key="26">
    <source>
        <dbReference type="ARBA" id="ARBA00068067"/>
    </source>
</evidence>
<feature type="domain" description="EF-hand" evidence="30">
    <location>
        <begin position="326"/>
        <end position="361"/>
    </location>
</feature>
<evidence type="ECO:0000256" key="20">
    <source>
        <dbReference type="ARBA" id="ARBA00023273"/>
    </source>
</evidence>
<dbReference type="SUPFAM" id="SSF56112">
    <property type="entry name" value="Protein kinase-like (PK-like)"/>
    <property type="match status" value="1"/>
</dbReference>
<keyword evidence="9" id="KW-0808">Transferase</keyword>
<keyword evidence="17" id="KW-0472">Membrane</keyword>
<evidence type="ECO:0000256" key="5">
    <source>
        <dbReference type="ARBA" id="ARBA00012513"/>
    </source>
</evidence>
<dbReference type="OrthoDB" id="286757at2759"/>
<evidence type="ECO:0000256" key="24">
    <source>
        <dbReference type="ARBA" id="ARBA00048679"/>
    </source>
</evidence>
<comment type="catalytic activity">
    <reaction evidence="23">
        <text>L-threonyl-[protein] + ATP = O-phospho-L-threonyl-[protein] + ADP + H(+)</text>
        <dbReference type="Rhea" id="RHEA:46608"/>
        <dbReference type="Rhea" id="RHEA-COMP:11060"/>
        <dbReference type="Rhea" id="RHEA-COMP:11605"/>
        <dbReference type="ChEBI" id="CHEBI:15378"/>
        <dbReference type="ChEBI" id="CHEBI:30013"/>
        <dbReference type="ChEBI" id="CHEBI:30616"/>
        <dbReference type="ChEBI" id="CHEBI:61977"/>
        <dbReference type="ChEBI" id="CHEBI:456216"/>
        <dbReference type="EC" id="2.7.11.1"/>
    </reaction>
</comment>
<keyword evidence="17" id="KW-1043">Host membrane</keyword>
<dbReference type="EMBL" id="CCKQ01008601">
    <property type="protein sequence ID" value="CDW80062.1"/>
    <property type="molecule type" value="Genomic_DNA"/>
</dbReference>
<organism evidence="31 32">
    <name type="scientific">Stylonychia lemnae</name>
    <name type="common">Ciliate</name>
    <dbReference type="NCBI Taxonomy" id="5949"/>
    <lineage>
        <taxon>Eukaryota</taxon>
        <taxon>Sar</taxon>
        <taxon>Alveolata</taxon>
        <taxon>Ciliophora</taxon>
        <taxon>Intramacronucleata</taxon>
        <taxon>Spirotrichea</taxon>
        <taxon>Stichotrichia</taxon>
        <taxon>Sporadotrichida</taxon>
        <taxon>Oxytrichidae</taxon>
        <taxon>Stylonychinae</taxon>
        <taxon>Stylonychia</taxon>
    </lineage>
</organism>
<dbReference type="GO" id="GO:0031514">
    <property type="term" value="C:motile cilium"/>
    <property type="evidence" value="ECO:0007669"/>
    <property type="project" value="UniProtKB-SubCell"/>
</dbReference>
<evidence type="ECO:0000256" key="1">
    <source>
        <dbReference type="ARBA" id="ARBA00001946"/>
    </source>
</evidence>
<comment type="similarity">
    <text evidence="22">Belongs to the protein kinase superfamily. Ser/Thr protein kinase family. CDPK subfamily.</text>
</comment>
<feature type="domain" description="EF-hand" evidence="30">
    <location>
        <begin position="435"/>
        <end position="465"/>
    </location>
</feature>
<evidence type="ECO:0000256" key="10">
    <source>
        <dbReference type="ARBA" id="ARBA00022707"/>
    </source>
</evidence>
<keyword evidence="10" id="KW-0519">Myristate</keyword>
<evidence type="ECO:0000259" key="30">
    <source>
        <dbReference type="PROSITE" id="PS50222"/>
    </source>
</evidence>
<protein>
    <recommendedName>
        <fullName evidence="26">Calcium-dependent protein kinase 1</fullName>
        <ecNumber evidence="5">2.7.11.1</ecNumber>
    </recommendedName>
</protein>
<keyword evidence="21" id="KW-0449">Lipoprotein</keyword>
<evidence type="ECO:0000313" key="32">
    <source>
        <dbReference type="Proteomes" id="UP000039865"/>
    </source>
</evidence>
<dbReference type="SMART" id="SM00220">
    <property type="entry name" value="S_TKc"/>
    <property type="match status" value="1"/>
</dbReference>
<comment type="cofactor">
    <cofactor evidence="1">
        <name>Mg(2+)</name>
        <dbReference type="ChEBI" id="CHEBI:18420"/>
    </cofactor>
</comment>
<dbReference type="AlphaFoldDB" id="A0A078AEX2"/>
<dbReference type="SUPFAM" id="SSF47473">
    <property type="entry name" value="EF-hand"/>
    <property type="match status" value="1"/>
</dbReference>
<dbReference type="PROSITE" id="PS50222">
    <property type="entry name" value="EF_HAND_2"/>
    <property type="match status" value="4"/>
</dbReference>
<dbReference type="Proteomes" id="UP000039865">
    <property type="component" value="Unassembled WGS sequence"/>
</dbReference>
<comment type="subcellular location">
    <subcellularLocation>
        <location evidence="3">Cell membrane</location>
        <topology evidence="3">Lipid-anchor</topology>
        <orientation evidence="3">Cytoplasmic side</orientation>
    </subcellularLocation>
    <subcellularLocation>
        <location evidence="2">Cell projection</location>
        <location evidence="2">Cilium</location>
        <location evidence="2">Flagellum</location>
    </subcellularLocation>
    <subcellularLocation>
        <location evidence="4">Host cell membrane</location>
        <topology evidence="4">Lipid-anchor</topology>
    </subcellularLocation>
    <subcellularLocation>
        <location evidence="25">Parasitophorous vacuole membrane</location>
        <topology evidence="25">Lipid-anchor</topology>
    </subcellularLocation>
</comment>
<keyword evidence="14" id="KW-0106">Calcium</keyword>
<keyword evidence="11" id="KW-0677">Repeat</keyword>